<name>A0A0E0JTY5_ORYPU</name>
<dbReference type="AlphaFoldDB" id="A0A0E0JTY5"/>
<organism evidence="1">
    <name type="scientific">Oryza punctata</name>
    <name type="common">Red rice</name>
    <dbReference type="NCBI Taxonomy" id="4537"/>
    <lineage>
        <taxon>Eukaryota</taxon>
        <taxon>Viridiplantae</taxon>
        <taxon>Streptophyta</taxon>
        <taxon>Embryophyta</taxon>
        <taxon>Tracheophyta</taxon>
        <taxon>Spermatophyta</taxon>
        <taxon>Magnoliopsida</taxon>
        <taxon>Liliopsida</taxon>
        <taxon>Poales</taxon>
        <taxon>Poaceae</taxon>
        <taxon>BOP clade</taxon>
        <taxon>Oryzoideae</taxon>
        <taxon>Oryzeae</taxon>
        <taxon>Oryzinae</taxon>
        <taxon>Oryza</taxon>
    </lineage>
</organism>
<dbReference type="STRING" id="4537.A0A0E0JTY5"/>
<accession>A0A0E0JTY5</accession>
<evidence type="ECO:0000313" key="2">
    <source>
        <dbReference type="Proteomes" id="UP000026962"/>
    </source>
</evidence>
<sequence length="119" mass="14017">MSKEVAQLEDINAIGRMLKSISTLAKINVPHQAERDMLIDHLAMNLEFLTNTHQVGTIKDMILDHVFFWFKERRKRFFIYDILYHTLLPPYDGNNPIQNVKFVSGAYEEEVQVYLFTQI</sequence>
<dbReference type="Proteomes" id="UP000026962">
    <property type="component" value="Chromosome 1"/>
</dbReference>
<dbReference type="HOGENOM" id="CLU_2065302_0_0_1"/>
<dbReference type="Gramene" id="OPUNC01G43700.1">
    <property type="protein sequence ID" value="OPUNC01G43700.1"/>
    <property type="gene ID" value="OPUNC01G43700"/>
</dbReference>
<keyword evidence="2" id="KW-1185">Reference proteome</keyword>
<dbReference type="EnsemblPlants" id="OPUNC01G43700.1">
    <property type="protein sequence ID" value="OPUNC01G43700.1"/>
    <property type="gene ID" value="OPUNC01G43700"/>
</dbReference>
<proteinExistence type="predicted"/>
<reference evidence="1" key="2">
    <citation type="submission" date="2018-05" db="EMBL/GenBank/DDBJ databases">
        <title>OpunRS2 (Oryza punctata Reference Sequence Version 2).</title>
        <authorList>
            <person name="Zhang J."/>
            <person name="Kudrna D."/>
            <person name="Lee S."/>
            <person name="Talag J."/>
            <person name="Welchert J."/>
            <person name="Wing R.A."/>
        </authorList>
    </citation>
    <scope>NUCLEOTIDE SEQUENCE [LARGE SCALE GENOMIC DNA]</scope>
</reference>
<evidence type="ECO:0000313" key="1">
    <source>
        <dbReference type="EnsemblPlants" id="OPUNC01G43700.1"/>
    </source>
</evidence>
<protein>
    <submittedName>
        <fullName evidence="1">Uncharacterized protein</fullName>
    </submittedName>
</protein>
<reference evidence="1" key="1">
    <citation type="submission" date="2015-04" db="UniProtKB">
        <authorList>
            <consortium name="EnsemblPlants"/>
        </authorList>
    </citation>
    <scope>IDENTIFICATION</scope>
</reference>